<keyword evidence="3" id="KW-1185">Reference proteome</keyword>
<reference evidence="2 3" key="1">
    <citation type="submission" date="2019-01" db="EMBL/GenBank/DDBJ databases">
        <title>Leuconostoc litchii sp. nov., a novel lactic acid bacterium isolated from lychee.</title>
        <authorList>
            <person name="Wang L.-T."/>
        </authorList>
    </citation>
    <scope>NUCLEOTIDE SEQUENCE [LARGE SCALE GENOMIC DNA]</scope>
    <source>
        <strain evidence="2 3">MB7</strain>
    </source>
</reference>
<dbReference type="AlphaFoldDB" id="A0A6P2CR01"/>
<comment type="caution">
    <text evidence="2">The sequence shown here is derived from an EMBL/GenBank/DDBJ whole genome shotgun (WGS) entry which is preliminary data.</text>
</comment>
<feature type="transmembrane region" description="Helical" evidence="1">
    <location>
        <begin position="180"/>
        <end position="198"/>
    </location>
</feature>
<feature type="transmembrane region" description="Helical" evidence="1">
    <location>
        <begin position="123"/>
        <end position="142"/>
    </location>
</feature>
<evidence type="ECO:0000313" key="2">
    <source>
        <dbReference type="EMBL" id="TYC46689.1"/>
    </source>
</evidence>
<feature type="transmembrane region" description="Helical" evidence="1">
    <location>
        <begin position="38"/>
        <end position="56"/>
    </location>
</feature>
<accession>A0A6P2CR01</accession>
<dbReference type="EMBL" id="SDGY01000001">
    <property type="protein sequence ID" value="TYC46689.1"/>
    <property type="molecule type" value="Genomic_DNA"/>
</dbReference>
<gene>
    <name evidence="2" type="ORF">ESZ47_00700</name>
</gene>
<evidence type="ECO:0000256" key="1">
    <source>
        <dbReference type="SAM" id="Phobius"/>
    </source>
</evidence>
<keyword evidence="1" id="KW-0812">Transmembrane</keyword>
<feature type="transmembrane region" description="Helical" evidence="1">
    <location>
        <begin position="234"/>
        <end position="255"/>
    </location>
</feature>
<keyword evidence="1" id="KW-1133">Transmembrane helix</keyword>
<dbReference type="Proteomes" id="UP000442244">
    <property type="component" value="Unassembled WGS sequence"/>
</dbReference>
<organism evidence="2 3">
    <name type="scientific">Leuconostoc litchii</name>
    <dbReference type="NCBI Taxonomy" id="1981069"/>
    <lineage>
        <taxon>Bacteria</taxon>
        <taxon>Bacillati</taxon>
        <taxon>Bacillota</taxon>
        <taxon>Bacilli</taxon>
        <taxon>Lactobacillales</taxon>
        <taxon>Lactobacillaceae</taxon>
        <taxon>Leuconostoc</taxon>
    </lineage>
</organism>
<proteinExistence type="predicted"/>
<dbReference type="OrthoDB" id="2143682at2"/>
<name>A0A6P2CR01_9LACO</name>
<evidence type="ECO:0000313" key="3">
    <source>
        <dbReference type="Proteomes" id="UP000442244"/>
    </source>
</evidence>
<feature type="transmembrane region" description="Helical" evidence="1">
    <location>
        <begin position="267"/>
        <end position="289"/>
    </location>
</feature>
<feature type="transmembrane region" description="Helical" evidence="1">
    <location>
        <begin position="68"/>
        <end position="88"/>
    </location>
</feature>
<feature type="transmembrane region" description="Helical" evidence="1">
    <location>
        <begin position="154"/>
        <end position="174"/>
    </location>
</feature>
<sequence>MIKKYLSAFLMVLVSLVGVIYLTKVHGDLSAYHGLGKLVSYFSWSLLLVGVSKLMILENKKPVDIFNYYLLISTILAIIGFLITLQIISIQKPFQFAQGNWWDAISAGALGNEGNLNTPIGEIWTNYPIGWFLMMAPIALYFASIIQNKILNKFVLFGTAVILMILPQYIGVIIDLPFSLNAAFIGTGVLLLDRIVIINSSKMRIIWILLGGLIIVIAAKLSGVYFSYGRADNIFVSSLGLIAAIKLIEFLLDFLPIPVKWNMSKKIFFYTTIAFLVILTLVVNLTTFLN</sequence>
<dbReference type="RefSeq" id="WP_148603856.1">
    <property type="nucleotide sequence ID" value="NZ_BSUV01000001.1"/>
</dbReference>
<protein>
    <submittedName>
        <fullName evidence="2">Fucose 4-O-acetylase</fullName>
    </submittedName>
</protein>
<feature type="transmembrane region" description="Helical" evidence="1">
    <location>
        <begin position="205"/>
        <end position="228"/>
    </location>
</feature>
<keyword evidence="1" id="KW-0472">Membrane</keyword>